<dbReference type="Gene3D" id="3.30.70.60">
    <property type="match status" value="1"/>
</dbReference>
<dbReference type="OrthoDB" id="3294994at2"/>
<name>A0A327ZGG2_9ACTN</name>
<evidence type="ECO:0000313" key="3">
    <source>
        <dbReference type="Proteomes" id="UP000249341"/>
    </source>
</evidence>
<dbReference type="InterPro" id="IPR007445">
    <property type="entry name" value="PilO"/>
</dbReference>
<keyword evidence="1" id="KW-0472">Membrane</keyword>
<gene>
    <name evidence="2" type="ORF">B0I29_103256</name>
</gene>
<proteinExistence type="predicted"/>
<feature type="transmembrane region" description="Helical" evidence="1">
    <location>
        <begin position="9"/>
        <end position="29"/>
    </location>
</feature>
<dbReference type="InterPro" id="IPR014717">
    <property type="entry name" value="Transl_elong_EF1B/ribsomal_bS6"/>
</dbReference>
<dbReference type="Proteomes" id="UP000249341">
    <property type="component" value="Unassembled WGS sequence"/>
</dbReference>
<keyword evidence="1" id="KW-0812">Transmembrane</keyword>
<evidence type="ECO:0000313" key="2">
    <source>
        <dbReference type="EMBL" id="RAK40226.1"/>
    </source>
</evidence>
<reference evidence="2 3" key="1">
    <citation type="submission" date="2018-06" db="EMBL/GenBank/DDBJ databases">
        <title>Genomic Encyclopedia of Type Strains, Phase III (KMG-III): the genomes of soil and plant-associated and newly described type strains.</title>
        <authorList>
            <person name="Whitman W."/>
        </authorList>
    </citation>
    <scope>NUCLEOTIDE SEQUENCE [LARGE SCALE GENOMIC DNA]</scope>
    <source>
        <strain evidence="2 3">CGMCC 4.7090</strain>
    </source>
</reference>
<dbReference type="EMBL" id="QLMJ01000003">
    <property type="protein sequence ID" value="RAK40226.1"/>
    <property type="molecule type" value="Genomic_DNA"/>
</dbReference>
<keyword evidence="1" id="KW-1133">Transmembrane helix</keyword>
<comment type="caution">
    <text evidence="2">The sequence shown here is derived from an EMBL/GenBank/DDBJ whole genome shotgun (WGS) entry which is preliminary data.</text>
</comment>
<organism evidence="2 3">
    <name type="scientific">Actinoplanes lutulentus</name>
    <dbReference type="NCBI Taxonomy" id="1287878"/>
    <lineage>
        <taxon>Bacteria</taxon>
        <taxon>Bacillati</taxon>
        <taxon>Actinomycetota</taxon>
        <taxon>Actinomycetes</taxon>
        <taxon>Micromonosporales</taxon>
        <taxon>Micromonosporaceae</taxon>
        <taxon>Actinoplanes</taxon>
    </lineage>
</organism>
<protein>
    <submittedName>
        <fullName evidence="2">Tfp pilus assembly protein PilO</fullName>
    </submittedName>
</protein>
<dbReference type="GO" id="GO:0043683">
    <property type="term" value="P:type IV pilus assembly"/>
    <property type="evidence" value="ECO:0007669"/>
    <property type="project" value="InterPro"/>
</dbReference>
<accession>A0A327ZGG2</accession>
<dbReference type="RefSeq" id="WP_111648285.1">
    <property type="nucleotide sequence ID" value="NZ_JACHWI010000009.1"/>
</dbReference>
<evidence type="ECO:0000256" key="1">
    <source>
        <dbReference type="SAM" id="Phobius"/>
    </source>
</evidence>
<dbReference type="AlphaFoldDB" id="A0A327ZGG2"/>
<sequence length="201" mass="21700">MTARRIDSIWLIGGLSLIAVLIIASWFILIKPKYAEADGEREQAGTIAAQVSTLKSKYSQQQKRAENLDQYMTELATYQAALPQSSNNNSIPAFLRELQALGTKLDVDVSGYSAAEPETSDDAGTVTELPITLNASGKTTNLSKFLKQLQNTQPRAVLIESASLTIESSTAASVTLALNAFITSSETVDLDELKKDLEEAS</sequence>
<dbReference type="Pfam" id="PF04350">
    <property type="entry name" value="PilO"/>
    <property type="match status" value="1"/>
</dbReference>
<keyword evidence="3" id="KW-1185">Reference proteome</keyword>
<dbReference type="GO" id="GO:0043107">
    <property type="term" value="P:type IV pilus-dependent motility"/>
    <property type="evidence" value="ECO:0007669"/>
    <property type="project" value="InterPro"/>
</dbReference>